<sequence length="471" mass="50891">MTPSKLMSIILARWQLVLLVVLVTTLTALGVSLVLPKRYLASASVVVDAKPDPVSALIYPGMASPAYMNTQVDVIASDRVALRVVRDLRLTELPELREQWQAQGAEGSMEQWVAAFLQANMEVKPSKESNVLTVNYRSPSPQVAAQMANAFVKAYIATTLDLRVEPARQYAGYFDQQAKAALDRLEQARAKLSAYEREHGILASDERLDVENARLNELSSQLVALSSLATESRSRSGQAARGGDQLPDVLANPVVSQLKADVSRAEANLQQLSTRYGDNHPQVIEAKASVADTRAKLNTEIRRVTGSVAVTSTINSQREAETRAQLEAQRAKVVKLKEARDEASGLMREVESAQRAYENITTRLTQTSLESQSTQSNVNLLAEATPPLKPASPRVALNTALAFVAGLVLAIGIALLLELRDRKVRDADDVMAVLPLPMLGVLPAPGRRAQALPSAERRLLGAPGAASRGAA</sequence>
<gene>
    <name evidence="10" type="primary">epsF</name>
    <name evidence="10" type="ORF">CS062_20615</name>
</gene>
<evidence type="ECO:0000259" key="9">
    <source>
        <dbReference type="Pfam" id="PF13807"/>
    </source>
</evidence>
<keyword evidence="3 7" id="KW-0812">Transmembrane</keyword>
<evidence type="ECO:0000256" key="5">
    <source>
        <dbReference type="ARBA" id="ARBA00023136"/>
    </source>
</evidence>
<dbReference type="InterPro" id="IPR017468">
    <property type="entry name" value="Chain_len_reg_EpsF"/>
</dbReference>
<feature type="coiled-coil region" evidence="6">
    <location>
        <begin position="178"/>
        <end position="205"/>
    </location>
</feature>
<dbReference type="PANTHER" id="PTHR32309:SF13">
    <property type="entry name" value="FERRIC ENTEROBACTIN TRANSPORT PROTEIN FEPE"/>
    <property type="match status" value="1"/>
</dbReference>
<dbReference type="EMBL" id="PEOG01000072">
    <property type="protein sequence ID" value="PIM51288.1"/>
    <property type="molecule type" value="Genomic_DNA"/>
</dbReference>
<evidence type="ECO:0000256" key="1">
    <source>
        <dbReference type="ARBA" id="ARBA00004651"/>
    </source>
</evidence>
<dbReference type="InterPro" id="IPR050445">
    <property type="entry name" value="Bact_polysacc_biosynth/exp"/>
</dbReference>
<dbReference type="InterPro" id="IPR032807">
    <property type="entry name" value="GNVR"/>
</dbReference>
<feature type="coiled-coil region" evidence="6">
    <location>
        <begin position="319"/>
        <end position="363"/>
    </location>
</feature>
<evidence type="ECO:0000256" key="2">
    <source>
        <dbReference type="ARBA" id="ARBA00022475"/>
    </source>
</evidence>
<feature type="domain" description="Tyrosine-protein kinase G-rich" evidence="9">
    <location>
        <begin position="346"/>
        <end position="416"/>
    </location>
</feature>
<proteinExistence type="predicted"/>
<evidence type="ECO:0000313" key="10">
    <source>
        <dbReference type="EMBL" id="PIM51288.1"/>
    </source>
</evidence>
<feature type="domain" description="Polysaccharide chain length determinant N-terminal" evidence="8">
    <location>
        <begin position="5"/>
        <end position="88"/>
    </location>
</feature>
<evidence type="ECO:0000313" key="11">
    <source>
        <dbReference type="Proteomes" id="UP000231501"/>
    </source>
</evidence>
<dbReference type="Pfam" id="PF02706">
    <property type="entry name" value="Wzz"/>
    <property type="match status" value="1"/>
</dbReference>
<organism evidence="10 11">
    <name type="scientific">Roseateles chitinivorans</name>
    <dbReference type="NCBI Taxonomy" id="2917965"/>
    <lineage>
        <taxon>Bacteria</taxon>
        <taxon>Pseudomonadati</taxon>
        <taxon>Pseudomonadota</taxon>
        <taxon>Betaproteobacteria</taxon>
        <taxon>Burkholderiales</taxon>
        <taxon>Sphaerotilaceae</taxon>
        <taxon>Roseateles</taxon>
    </lineage>
</organism>
<name>A0A2G9C4H1_9BURK</name>
<keyword evidence="2" id="KW-1003">Cell membrane</keyword>
<dbReference type="Proteomes" id="UP000231501">
    <property type="component" value="Unassembled WGS sequence"/>
</dbReference>
<dbReference type="GO" id="GO:0005886">
    <property type="term" value="C:plasma membrane"/>
    <property type="evidence" value="ECO:0007669"/>
    <property type="project" value="UniProtKB-SubCell"/>
</dbReference>
<dbReference type="PANTHER" id="PTHR32309">
    <property type="entry name" value="TYROSINE-PROTEIN KINASE"/>
    <property type="match status" value="1"/>
</dbReference>
<dbReference type="RefSeq" id="WP_099863467.1">
    <property type="nucleotide sequence ID" value="NZ_PEOG01000072.1"/>
</dbReference>
<dbReference type="AlphaFoldDB" id="A0A2G9C4H1"/>
<dbReference type="NCBIfam" id="TIGR03017">
    <property type="entry name" value="EpsF"/>
    <property type="match status" value="1"/>
</dbReference>
<keyword evidence="4 7" id="KW-1133">Transmembrane helix</keyword>
<dbReference type="InterPro" id="IPR003856">
    <property type="entry name" value="LPS_length_determ_N"/>
</dbReference>
<dbReference type="OrthoDB" id="8559110at2"/>
<accession>A0A2G9C4H1</accession>
<keyword evidence="11" id="KW-1185">Reference proteome</keyword>
<dbReference type="Pfam" id="PF13807">
    <property type="entry name" value="GNVR"/>
    <property type="match status" value="1"/>
</dbReference>
<evidence type="ECO:0000256" key="7">
    <source>
        <dbReference type="SAM" id="Phobius"/>
    </source>
</evidence>
<comment type="subcellular location">
    <subcellularLocation>
        <location evidence="1">Cell membrane</location>
        <topology evidence="1">Multi-pass membrane protein</topology>
    </subcellularLocation>
</comment>
<reference evidence="10 11" key="1">
    <citation type="submission" date="2017-11" db="EMBL/GenBank/DDBJ databases">
        <title>Draft genome sequence of Mitsuaria sp. HWN-4.</title>
        <authorList>
            <person name="Gundlapally S.R."/>
        </authorList>
    </citation>
    <scope>NUCLEOTIDE SEQUENCE [LARGE SCALE GENOMIC DNA]</scope>
    <source>
        <strain evidence="10 11">HWN-4</strain>
    </source>
</reference>
<evidence type="ECO:0000256" key="3">
    <source>
        <dbReference type="ARBA" id="ARBA00022692"/>
    </source>
</evidence>
<evidence type="ECO:0000259" key="8">
    <source>
        <dbReference type="Pfam" id="PF02706"/>
    </source>
</evidence>
<keyword evidence="6" id="KW-0175">Coiled coil</keyword>
<keyword evidence="5 7" id="KW-0472">Membrane</keyword>
<protein>
    <submittedName>
        <fullName evidence="10">Chain length determinant protein EpsF</fullName>
    </submittedName>
</protein>
<evidence type="ECO:0000256" key="6">
    <source>
        <dbReference type="SAM" id="Coils"/>
    </source>
</evidence>
<comment type="caution">
    <text evidence="10">The sequence shown here is derived from an EMBL/GenBank/DDBJ whole genome shotgun (WGS) entry which is preliminary data.</text>
</comment>
<evidence type="ECO:0000256" key="4">
    <source>
        <dbReference type="ARBA" id="ARBA00022989"/>
    </source>
</evidence>
<dbReference type="GO" id="GO:0004713">
    <property type="term" value="F:protein tyrosine kinase activity"/>
    <property type="evidence" value="ECO:0007669"/>
    <property type="project" value="TreeGrafter"/>
</dbReference>
<feature type="transmembrane region" description="Helical" evidence="7">
    <location>
        <begin position="395"/>
        <end position="417"/>
    </location>
</feature>